<reference evidence="8 9" key="1">
    <citation type="submission" date="2024-01" db="EMBL/GenBank/DDBJ databases">
        <title>The genomes of 5 underutilized Papilionoideae crops provide insights into root nodulation and disease resistanc.</title>
        <authorList>
            <person name="Jiang F."/>
        </authorList>
    </citation>
    <scope>NUCLEOTIDE SEQUENCE [LARGE SCALE GENOMIC DNA]</scope>
    <source>
        <strain evidence="8">DUOXIRENSHENG_FW03</strain>
        <tissue evidence="8">Leaves</tissue>
    </source>
</reference>
<feature type="coiled-coil region" evidence="5">
    <location>
        <begin position="326"/>
        <end position="360"/>
    </location>
</feature>
<sequence>MRRKWGKVQSIDRKGKRNPVSTRDSQTHLPSSAYKRSFAATNLRGIRLVTRQLKTNSFDYSFVLPSANPNSISIQRPHHAMVDAGDFAGIICSICYEPLKPISEDLQSVSVCGHVFHELCLQQWFEYCSRGKKHNCPICKQSCKASNACRLYFQSVGDANDGVKSQKSFELEEDAGVLRREMKRLDVKVSGLNSELERQTRELDGLNEELCTCKEQAKVEMALKNEALNQKASIQFQLQMKSQELEKSTLECFRLKERNMALAKELAALKLVSDLDIDEEEVLKLATLGNGTNSKDTIDTLKRSLVMRNRSYKELMAKCNILGRGEARYSKKLDKAKEKIAKLKGRVHELETLTETKENEYLMSLKLSKKTKSSKNLDNNINSDSDALRACKFSLKEQTKQISTPKLGMDLTANDNSKCFQSLKKESSNVTKTETLNISNGSRTTFSLDKRRDYISIDDDDDSEGTKALQGCSKHRYKDQDGDDIAFSKPPLAKLEALSGIKIGVSLHEKCNLAESPGVDIEADMTNISAGAVDEDVTLLANVKQPMMNIRKESPLTVSNSAPGTICFSGGLLGPDGSHRYLGKWCKRGQNNELSSAKRSSNGDLIATGADGRGGRIKVLRTPSQILSSGKETSVSSKRSKLGAKTSSMQSQGCLQIEHFFGRVSQ</sequence>
<evidence type="ECO:0000256" key="6">
    <source>
        <dbReference type="SAM" id="MobiDB-lite"/>
    </source>
</evidence>
<dbReference type="InterPro" id="IPR001841">
    <property type="entry name" value="Znf_RING"/>
</dbReference>
<dbReference type="SMART" id="SM00744">
    <property type="entry name" value="RINGv"/>
    <property type="match status" value="1"/>
</dbReference>
<evidence type="ECO:0000256" key="3">
    <source>
        <dbReference type="ARBA" id="ARBA00022833"/>
    </source>
</evidence>
<feature type="region of interest" description="Disordered" evidence="6">
    <location>
        <begin position="1"/>
        <end position="29"/>
    </location>
</feature>
<feature type="domain" description="RING-type" evidence="7">
    <location>
        <begin position="92"/>
        <end position="140"/>
    </location>
</feature>
<keyword evidence="9" id="KW-1185">Reference proteome</keyword>
<dbReference type="AlphaFoldDB" id="A0AAN9XF77"/>
<dbReference type="Pfam" id="PF13445">
    <property type="entry name" value="zf-RING_UBOX"/>
    <property type="match status" value="1"/>
</dbReference>
<dbReference type="GO" id="GO:0008270">
    <property type="term" value="F:zinc ion binding"/>
    <property type="evidence" value="ECO:0007669"/>
    <property type="project" value="UniProtKB-KW"/>
</dbReference>
<proteinExistence type="predicted"/>
<gene>
    <name evidence="8" type="ORF">VNO78_25193</name>
</gene>
<organism evidence="8 9">
    <name type="scientific">Psophocarpus tetragonolobus</name>
    <name type="common">Winged bean</name>
    <name type="synonym">Dolichos tetragonolobus</name>
    <dbReference type="NCBI Taxonomy" id="3891"/>
    <lineage>
        <taxon>Eukaryota</taxon>
        <taxon>Viridiplantae</taxon>
        <taxon>Streptophyta</taxon>
        <taxon>Embryophyta</taxon>
        <taxon>Tracheophyta</taxon>
        <taxon>Spermatophyta</taxon>
        <taxon>Magnoliopsida</taxon>
        <taxon>eudicotyledons</taxon>
        <taxon>Gunneridae</taxon>
        <taxon>Pentapetalae</taxon>
        <taxon>rosids</taxon>
        <taxon>fabids</taxon>
        <taxon>Fabales</taxon>
        <taxon>Fabaceae</taxon>
        <taxon>Papilionoideae</taxon>
        <taxon>50 kb inversion clade</taxon>
        <taxon>NPAAA clade</taxon>
        <taxon>indigoferoid/millettioid clade</taxon>
        <taxon>Phaseoleae</taxon>
        <taxon>Psophocarpus</taxon>
    </lineage>
</organism>
<keyword evidence="2 4" id="KW-0863">Zinc-finger</keyword>
<dbReference type="PROSITE" id="PS50089">
    <property type="entry name" value="ZF_RING_2"/>
    <property type="match status" value="1"/>
</dbReference>
<name>A0AAN9XF77_PSOTE</name>
<evidence type="ECO:0000256" key="5">
    <source>
        <dbReference type="SAM" id="Coils"/>
    </source>
</evidence>
<dbReference type="PANTHER" id="PTHR47344">
    <property type="entry name" value="RING ZINC FINGER PROTEIN-RELATED"/>
    <property type="match status" value="1"/>
</dbReference>
<dbReference type="SUPFAM" id="SSF57850">
    <property type="entry name" value="RING/U-box"/>
    <property type="match status" value="1"/>
</dbReference>
<accession>A0AAN9XF77</accession>
<dbReference type="EMBL" id="JAYMYS010000006">
    <property type="protein sequence ID" value="KAK7389896.1"/>
    <property type="molecule type" value="Genomic_DNA"/>
</dbReference>
<evidence type="ECO:0000256" key="2">
    <source>
        <dbReference type="ARBA" id="ARBA00022771"/>
    </source>
</evidence>
<keyword evidence="1" id="KW-0479">Metal-binding</keyword>
<feature type="compositionally biased region" description="Polar residues" evidence="6">
    <location>
        <begin position="628"/>
        <end position="637"/>
    </location>
</feature>
<feature type="coiled-coil region" evidence="5">
    <location>
        <begin position="182"/>
        <end position="209"/>
    </location>
</feature>
<dbReference type="InterPro" id="IPR027370">
    <property type="entry name" value="Znf-RING_euk"/>
</dbReference>
<evidence type="ECO:0000259" key="7">
    <source>
        <dbReference type="PROSITE" id="PS50089"/>
    </source>
</evidence>
<keyword evidence="3" id="KW-0862">Zinc</keyword>
<dbReference type="Proteomes" id="UP001386955">
    <property type="component" value="Unassembled WGS sequence"/>
</dbReference>
<evidence type="ECO:0000313" key="8">
    <source>
        <dbReference type="EMBL" id="KAK7389896.1"/>
    </source>
</evidence>
<evidence type="ECO:0000256" key="1">
    <source>
        <dbReference type="ARBA" id="ARBA00022723"/>
    </source>
</evidence>
<dbReference type="PANTHER" id="PTHR47344:SF1">
    <property type="entry name" value="RING ZINC FINGER PROTEIN-RELATED"/>
    <property type="match status" value="1"/>
</dbReference>
<feature type="region of interest" description="Disordered" evidence="6">
    <location>
        <begin position="628"/>
        <end position="647"/>
    </location>
</feature>
<keyword evidence="5" id="KW-0175">Coiled coil</keyword>
<dbReference type="InterPro" id="IPR011016">
    <property type="entry name" value="Znf_RING-CH"/>
</dbReference>
<evidence type="ECO:0000256" key="4">
    <source>
        <dbReference type="PROSITE-ProRule" id="PRU00175"/>
    </source>
</evidence>
<comment type="caution">
    <text evidence="8">The sequence shown here is derived from an EMBL/GenBank/DDBJ whole genome shotgun (WGS) entry which is preliminary data.</text>
</comment>
<dbReference type="InterPro" id="IPR013083">
    <property type="entry name" value="Znf_RING/FYVE/PHD"/>
</dbReference>
<dbReference type="CDD" id="cd16448">
    <property type="entry name" value="RING-H2"/>
    <property type="match status" value="1"/>
</dbReference>
<dbReference type="Gene3D" id="3.30.40.10">
    <property type="entry name" value="Zinc/RING finger domain, C3HC4 (zinc finger)"/>
    <property type="match status" value="1"/>
</dbReference>
<protein>
    <recommendedName>
        <fullName evidence="7">RING-type domain-containing protein</fullName>
    </recommendedName>
</protein>
<dbReference type="SMART" id="SM00184">
    <property type="entry name" value="RING"/>
    <property type="match status" value="1"/>
</dbReference>
<evidence type="ECO:0000313" key="9">
    <source>
        <dbReference type="Proteomes" id="UP001386955"/>
    </source>
</evidence>
<feature type="compositionally biased region" description="Polar residues" evidence="6">
    <location>
        <begin position="19"/>
        <end position="29"/>
    </location>
</feature>